<evidence type="ECO:0000313" key="1">
    <source>
        <dbReference type="EMBL" id="GEP58392.1"/>
    </source>
</evidence>
<proteinExistence type="predicted"/>
<dbReference type="EMBL" id="BKAJ01000099">
    <property type="protein sequence ID" value="GEP58392.1"/>
    <property type="molecule type" value="Genomic_DNA"/>
</dbReference>
<dbReference type="CDD" id="cd00377">
    <property type="entry name" value="ICL_PEPM"/>
    <property type="match status" value="1"/>
</dbReference>
<protein>
    <submittedName>
        <fullName evidence="1">Phosphonomutase</fullName>
    </submittedName>
</protein>
<accession>A0A512NHK3</accession>
<dbReference type="InterPro" id="IPR040442">
    <property type="entry name" value="Pyrv_kinase-like_dom_sf"/>
</dbReference>
<dbReference type="PANTHER" id="PTHR42905">
    <property type="entry name" value="PHOSPHOENOLPYRUVATE CARBOXYLASE"/>
    <property type="match status" value="1"/>
</dbReference>
<dbReference type="SUPFAM" id="SSF51621">
    <property type="entry name" value="Phosphoenolpyruvate/pyruvate domain"/>
    <property type="match status" value="1"/>
</dbReference>
<keyword evidence="2" id="KW-1185">Reference proteome</keyword>
<dbReference type="InterPro" id="IPR039556">
    <property type="entry name" value="ICL/PEPM"/>
</dbReference>
<reference evidence="1 2" key="1">
    <citation type="submission" date="2019-07" db="EMBL/GenBank/DDBJ databases">
        <title>Whole genome shotgun sequence of Reyranella soli NBRC 108950.</title>
        <authorList>
            <person name="Hosoyama A."/>
            <person name="Uohara A."/>
            <person name="Ohji S."/>
            <person name="Ichikawa N."/>
        </authorList>
    </citation>
    <scope>NUCLEOTIDE SEQUENCE [LARGE SCALE GENOMIC DNA]</scope>
    <source>
        <strain evidence="1 2">NBRC 108950</strain>
    </source>
</reference>
<dbReference type="AlphaFoldDB" id="A0A512NHK3"/>
<dbReference type="PANTHER" id="PTHR42905:SF16">
    <property type="entry name" value="CARBOXYPHOSPHONOENOLPYRUVATE PHOSPHONOMUTASE-LIKE PROTEIN (AFU_ORTHOLOGUE AFUA_5G07230)"/>
    <property type="match status" value="1"/>
</dbReference>
<dbReference type="InterPro" id="IPR015813">
    <property type="entry name" value="Pyrv/PenolPyrv_kinase-like_dom"/>
</dbReference>
<gene>
    <name evidence="1" type="ORF">RSO01_55580</name>
</gene>
<dbReference type="Gene3D" id="3.20.20.60">
    <property type="entry name" value="Phosphoenolpyruvate-binding domains"/>
    <property type="match status" value="1"/>
</dbReference>
<dbReference type="RefSeq" id="WP_147153578.1">
    <property type="nucleotide sequence ID" value="NZ_BKAJ01000099.1"/>
</dbReference>
<sequence>MTQAQKAKQFAALHIKGTPLILFNAWDAGTAKVIQGAGATAIATSSWSVAEAQGYQDGERIPLSLAEQIIARIAKAVDVPVTVDFEGGYSEDDGVLAKNVSRLIELGIIGINFEDRVVKGEGLYPAQRQAQRIAAIRDVARKLGVDLFINARTDLFFGDGNPEKLTEEALERAKTYRDAGASGFFIPGLTDDALIKKISDNVYLPVNVMVMDGLSPAKRLAELGVARISYGPIPYIKAMNALKEEARASAA</sequence>
<dbReference type="GO" id="GO:0003824">
    <property type="term" value="F:catalytic activity"/>
    <property type="evidence" value="ECO:0007669"/>
    <property type="project" value="InterPro"/>
</dbReference>
<name>A0A512NHK3_9HYPH</name>
<dbReference type="Pfam" id="PF13714">
    <property type="entry name" value="PEP_mutase"/>
    <property type="match status" value="1"/>
</dbReference>
<comment type="caution">
    <text evidence="1">The sequence shown here is derived from an EMBL/GenBank/DDBJ whole genome shotgun (WGS) entry which is preliminary data.</text>
</comment>
<dbReference type="Proteomes" id="UP000321058">
    <property type="component" value="Unassembled WGS sequence"/>
</dbReference>
<evidence type="ECO:0000313" key="2">
    <source>
        <dbReference type="Proteomes" id="UP000321058"/>
    </source>
</evidence>
<organism evidence="1 2">
    <name type="scientific">Reyranella soli</name>
    <dbReference type="NCBI Taxonomy" id="1230389"/>
    <lineage>
        <taxon>Bacteria</taxon>
        <taxon>Pseudomonadati</taxon>
        <taxon>Pseudomonadota</taxon>
        <taxon>Alphaproteobacteria</taxon>
        <taxon>Hyphomicrobiales</taxon>
        <taxon>Reyranellaceae</taxon>
        <taxon>Reyranella</taxon>
    </lineage>
</organism>
<dbReference type="OrthoDB" id="9785398at2"/>